<name>A0ABD2B7D5_VESSQ</name>
<proteinExistence type="predicted"/>
<dbReference type="AlphaFoldDB" id="A0ABD2B7D5"/>
<organism evidence="1 2">
    <name type="scientific">Vespula squamosa</name>
    <name type="common">Southern yellow jacket</name>
    <name type="synonym">Wasp</name>
    <dbReference type="NCBI Taxonomy" id="30214"/>
    <lineage>
        <taxon>Eukaryota</taxon>
        <taxon>Metazoa</taxon>
        <taxon>Ecdysozoa</taxon>
        <taxon>Arthropoda</taxon>
        <taxon>Hexapoda</taxon>
        <taxon>Insecta</taxon>
        <taxon>Pterygota</taxon>
        <taxon>Neoptera</taxon>
        <taxon>Endopterygota</taxon>
        <taxon>Hymenoptera</taxon>
        <taxon>Apocrita</taxon>
        <taxon>Aculeata</taxon>
        <taxon>Vespoidea</taxon>
        <taxon>Vespidae</taxon>
        <taxon>Vespinae</taxon>
        <taxon>Vespula</taxon>
    </lineage>
</organism>
<dbReference type="Proteomes" id="UP001607302">
    <property type="component" value="Unassembled WGS sequence"/>
</dbReference>
<evidence type="ECO:0000313" key="2">
    <source>
        <dbReference type="Proteomes" id="UP001607302"/>
    </source>
</evidence>
<evidence type="ECO:0000313" key="1">
    <source>
        <dbReference type="EMBL" id="KAL2728630.1"/>
    </source>
</evidence>
<gene>
    <name evidence="1" type="ORF">V1478_006262</name>
</gene>
<protein>
    <submittedName>
        <fullName evidence="1">Uncharacterized protein</fullName>
    </submittedName>
</protein>
<accession>A0ABD2B7D5</accession>
<keyword evidence="2" id="KW-1185">Reference proteome</keyword>
<dbReference type="EMBL" id="JAUDFV010000132">
    <property type="protein sequence ID" value="KAL2728630.1"/>
    <property type="molecule type" value="Genomic_DNA"/>
</dbReference>
<sequence length="56" mass="6414">MGIRVRCKRRITYGVRKPTPSNDWHSCFFRAARSGQPSDKFSTGIYPYSGLDCTEL</sequence>
<reference evidence="1 2" key="1">
    <citation type="journal article" date="2024" name="Ann. Entomol. Soc. Am.">
        <title>Genomic analyses of the southern and eastern yellowjacket wasps (Hymenoptera: Vespidae) reveal evolutionary signatures of social life.</title>
        <authorList>
            <person name="Catto M.A."/>
            <person name="Caine P.B."/>
            <person name="Orr S.E."/>
            <person name="Hunt B.G."/>
            <person name="Goodisman M.A.D."/>
        </authorList>
    </citation>
    <scope>NUCLEOTIDE SEQUENCE [LARGE SCALE GENOMIC DNA]</scope>
    <source>
        <strain evidence="1">233</strain>
        <tissue evidence="1">Head and thorax</tissue>
    </source>
</reference>
<comment type="caution">
    <text evidence="1">The sequence shown here is derived from an EMBL/GenBank/DDBJ whole genome shotgun (WGS) entry which is preliminary data.</text>
</comment>